<protein>
    <submittedName>
        <fullName evidence="1">Uncharacterized protein</fullName>
    </submittedName>
</protein>
<name>A0A381R4T5_9ZZZZ</name>
<reference evidence="1" key="1">
    <citation type="submission" date="2018-05" db="EMBL/GenBank/DDBJ databases">
        <authorList>
            <person name="Lanie J.A."/>
            <person name="Ng W.-L."/>
            <person name="Kazmierczak K.M."/>
            <person name="Andrzejewski T.M."/>
            <person name="Davidsen T.M."/>
            <person name="Wayne K.J."/>
            <person name="Tettelin H."/>
            <person name="Glass J.I."/>
            <person name="Rusch D."/>
            <person name="Podicherti R."/>
            <person name="Tsui H.-C.T."/>
            <person name="Winkler M.E."/>
        </authorList>
    </citation>
    <scope>NUCLEOTIDE SEQUENCE</scope>
</reference>
<gene>
    <name evidence="1" type="ORF">METZ01_LOCUS39630</name>
</gene>
<dbReference type="AlphaFoldDB" id="A0A381R4T5"/>
<accession>A0A381R4T5</accession>
<organism evidence="1">
    <name type="scientific">marine metagenome</name>
    <dbReference type="NCBI Taxonomy" id="408172"/>
    <lineage>
        <taxon>unclassified sequences</taxon>
        <taxon>metagenomes</taxon>
        <taxon>ecological metagenomes</taxon>
    </lineage>
</organism>
<sequence length="183" mass="20166">VQLKTLHGALEIRMLTVSAHTPEIGVPSMCRRNLKIGCLALATLVVTAVSVSAQSNPRFGVWQMQSDAPPPSKNIMTYEPYGNGGMEITVASTNAGGQDNEWGYVTMFDGVFQAVRGQENSETAVEIIDDRSTRILNSRNGRVTQVIINTLSEDGNRIDNEYVRLDENGKITRVTHAVYNRIR</sequence>
<dbReference type="EMBL" id="UINC01001699">
    <property type="protein sequence ID" value="SUZ86776.1"/>
    <property type="molecule type" value="Genomic_DNA"/>
</dbReference>
<proteinExistence type="predicted"/>
<feature type="non-terminal residue" evidence="1">
    <location>
        <position position="1"/>
    </location>
</feature>
<evidence type="ECO:0000313" key="1">
    <source>
        <dbReference type="EMBL" id="SUZ86776.1"/>
    </source>
</evidence>